<comment type="caution">
    <text evidence="2">The sequence shown here is derived from an EMBL/GenBank/DDBJ whole genome shotgun (WGS) entry which is preliminary data.</text>
</comment>
<sequence>MRRDKSSFIYLAFTVFALIFACYYIYLAEIDKIILYSNGLAKGNLSAAGSLGDTAGLINALFSGLAFGGVILTIIWQIRNDKRGRASSLKVQFENTFFNMTQTFEHLIEGLSIEHKVVGHSVNKDDFLANAYAQVTSQIGNNNTESNEIKGRALFKYLYQERKIDGKQLVESIKETGIKAFENVMDGILDHYFRYFYRILKFIDDTELIDNQQKYYYASIFRAQLSKYELLMLYFNGLSKFGREKLKPLMEKYCILKNLDKADLPFPAKDMDEKERNLILNGYEQSASIHHLIYEGNYVSIIINSICYSIVLIILLALSASCLDNFIFKDILSLPILNDNSGKIVCLILTFMILYGLQIFFDNKKIDVKKIAYTNKWDSFRYVLSNYYNADEIQLVFPLVASLFYLCGMHSWYGYGFILYVNLVIIWLFIKPLMGVMFTVYKLYQFK</sequence>
<dbReference type="Proteomes" id="UP001209074">
    <property type="component" value="Unassembled WGS sequence"/>
</dbReference>
<evidence type="ECO:0000313" key="2">
    <source>
        <dbReference type="EMBL" id="MCW4094239.1"/>
    </source>
</evidence>
<feature type="transmembrane region" description="Helical" evidence="1">
    <location>
        <begin position="298"/>
        <end position="321"/>
    </location>
</feature>
<dbReference type="RefSeq" id="WP_264960458.1">
    <property type="nucleotide sequence ID" value="NZ_JAPDUQ010000007.1"/>
</dbReference>
<organism evidence="2 3">
    <name type="scientific">Segatella copri</name>
    <dbReference type="NCBI Taxonomy" id="165179"/>
    <lineage>
        <taxon>Bacteria</taxon>
        <taxon>Pseudomonadati</taxon>
        <taxon>Bacteroidota</taxon>
        <taxon>Bacteroidia</taxon>
        <taxon>Bacteroidales</taxon>
        <taxon>Prevotellaceae</taxon>
        <taxon>Segatella</taxon>
    </lineage>
</organism>
<reference evidence="2" key="1">
    <citation type="submission" date="2022-11" db="EMBL/GenBank/DDBJ databases">
        <title>Genomic repertoires linked with pathogenic potency of arthritogenic Prevotella copri isolated from the gut of rheumatoid arthritis patients.</title>
        <authorList>
            <person name="Nii T."/>
            <person name="Maeda Y."/>
            <person name="Motooka D."/>
            <person name="Naito M."/>
            <person name="Matsumoto Y."/>
            <person name="Ogawa T."/>
            <person name="Oguro-Igashira E."/>
            <person name="Kishikawa T."/>
            <person name="Yamashita M."/>
            <person name="Koizumi S."/>
            <person name="Kurakawa T."/>
            <person name="Okumura R."/>
            <person name="Kayama H."/>
            <person name="Murakami M."/>
            <person name="Sakaguchi T."/>
            <person name="Das B."/>
            <person name="Nakamura S."/>
            <person name="Okada Y."/>
            <person name="Kumanogoh A."/>
            <person name="Takeda K."/>
        </authorList>
    </citation>
    <scope>NUCLEOTIDE SEQUENCE</scope>
    <source>
        <strain evidence="2">N016-13</strain>
    </source>
</reference>
<keyword evidence="1" id="KW-0472">Membrane</keyword>
<feature type="transmembrane region" description="Helical" evidence="1">
    <location>
        <begin position="419"/>
        <end position="441"/>
    </location>
</feature>
<keyword evidence="1" id="KW-1133">Transmembrane helix</keyword>
<accession>A0AAW5U5C6</accession>
<feature type="transmembrane region" description="Helical" evidence="1">
    <location>
        <begin position="7"/>
        <end position="26"/>
    </location>
</feature>
<proteinExistence type="predicted"/>
<evidence type="ECO:0000256" key="1">
    <source>
        <dbReference type="SAM" id="Phobius"/>
    </source>
</evidence>
<gene>
    <name evidence="2" type="ORF">ONT05_11885</name>
</gene>
<feature type="transmembrane region" description="Helical" evidence="1">
    <location>
        <begin position="55"/>
        <end position="76"/>
    </location>
</feature>
<protein>
    <submittedName>
        <fullName evidence="2">Phage abortive infection protein</fullName>
    </submittedName>
</protein>
<keyword evidence="1" id="KW-0812">Transmembrane</keyword>
<dbReference type="AlphaFoldDB" id="A0AAW5U5C6"/>
<dbReference type="Pfam" id="PF16872">
    <property type="entry name" value="putAbiC"/>
    <property type="match status" value="1"/>
</dbReference>
<dbReference type="PROSITE" id="PS51257">
    <property type="entry name" value="PROKAR_LIPOPROTEIN"/>
    <property type="match status" value="1"/>
</dbReference>
<feature type="transmembrane region" description="Helical" evidence="1">
    <location>
        <begin position="395"/>
        <end position="413"/>
    </location>
</feature>
<evidence type="ECO:0000313" key="3">
    <source>
        <dbReference type="Proteomes" id="UP001209074"/>
    </source>
</evidence>
<name>A0AAW5U5C6_9BACT</name>
<dbReference type="InterPro" id="IPR031709">
    <property type="entry name" value="PutAbiC"/>
</dbReference>
<dbReference type="EMBL" id="JAPDUS010000024">
    <property type="protein sequence ID" value="MCW4094239.1"/>
    <property type="molecule type" value="Genomic_DNA"/>
</dbReference>
<feature type="transmembrane region" description="Helical" evidence="1">
    <location>
        <begin position="341"/>
        <end position="361"/>
    </location>
</feature>